<dbReference type="OrthoDB" id="9784339at2"/>
<dbReference type="SUPFAM" id="SSF52788">
    <property type="entry name" value="Phosphotyrosine protein phosphatases I"/>
    <property type="match status" value="1"/>
</dbReference>
<gene>
    <name evidence="7" type="ORF">U472_15120</name>
</gene>
<name>A0A1C0A6C0_9FIRM</name>
<dbReference type="EMBL" id="LWDV01000010">
    <property type="protein sequence ID" value="OCL25659.1"/>
    <property type="molecule type" value="Genomic_DNA"/>
</dbReference>
<feature type="domain" description="Phosphotyrosine protein phosphatase I" evidence="6">
    <location>
        <begin position="3"/>
        <end position="161"/>
    </location>
</feature>
<comment type="similarity">
    <text evidence="1">Belongs to the low molecular weight phosphotyrosine protein phosphatase family.</text>
</comment>
<evidence type="ECO:0000256" key="1">
    <source>
        <dbReference type="ARBA" id="ARBA00011063"/>
    </source>
</evidence>
<evidence type="ECO:0000256" key="3">
    <source>
        <dbReference type="ARBA" id="ARBA00022912"/>
    </source>
</evidence>
<dbReference type="Gene3D" id="3.40.50.2300">
    <property type="match status" value="1"/>
</dbReference>
<accession>A0A1C0A6C0</accession>
<evidence type="ECO:0000256" key="5">
    <source>
        <dbReference type="SAM" id="Coils"/>
    </source>
</evidence>
<dbReference type="SMART" id="SM00226">
    <property type="entry name" value="LMWPc"/>
    <property type="match status" value="1"/>
</dbReference>
<dbReference type="InterPro" id="IPR023485">
    <property type="entry name" value="Ptyr_pPase"/>
</dbReference>
<reference evidence="8" key="1">
    <citation type="submission" date="2016-07" db="EMBL/GenBank/DDBJ databases">
        <authorList>
            <person name="Florea S."/>
            <person name="Webb J.S."/>
            <person name="Jaromczyk J."/>
            <person name="Schardl C.L."/>
        </authorList>
    </citation>
    <scope>NUCLEOTIDE SEQUENCE [LARGE SCALE GENOMIC DNA]</scope>
    <source>
        <strain evidence="8">Z6</strain>
    </source>
</reference>
<dbReference type="GO" id="GO:0004725">
    <property type="term" value="F:protein tyrosine phosphatase activity"/>
    <property type="evidence" value="ECO:0007669"/>
    <property type="project" value="InterPro"/>
</dbReference>
<keyword evidence="2" id="KW-0378">Hydrolase</keyword>
<dbReference type="InterPro" id="IPR036196">
    <property type="entry name" value="Ptyr_pPase_sf"/>
</dbReference>
<evidence type="ECO:0000256" key="2">
    <source>
        <dbReference type="ARBA" id="ARBA00022801"/>
    </source>
</evidence>
<dbReference type="CDD" id="cd16344">
    <property type="entry name" value="LMWPAP"/>
    <property type="match status" value="1"/>
</dbReference>
<feature type="active site" description="Proton donor" evidence="4">
    <location>
        <position position="121"/>
    </location>
</feature>
<evidence type="ECO:0000313" key="7">
    <source>
        <dbReference type="EMBL" id="OCL25659.1"/>
    </source>
</evidence>
<dbReference type="Proteomes" id="UP000093514">
    <property type="component" value="Unassembled WGS sequence"/>
</dbReference>
<dbReference type="PRINTS" id="PR00719">
    <property type="entry name" value="LMWPTPASE"/>
</dbReference>
<organism evidence="7 8">
    <name type="scientific">Orenia metallireducens</name>
    <dbReference type="NCBI Taxonomy" id="1413210"/>
    <lineage>
        <taxon>Bacteria</taxon>
        <taxon>Bacillati</taxon>
        <taxon>Bacillota</taxon>
        <taxon>Clostridia</taxon>
        <taxon>Halanaerobiales</taxon>
        <taxon>Halobacteroidaceae</taxon>
        <taxon>Orenia</taxon>
    </lineage>
</organism>
<dbReference type="InterPro" id="IPR050438">
    <property type="entry name" value="LMW_PTPase"/>
</dbReference>
<keyword evidence="5" id="KW-0175">Coiled coil</keyword>
<feature type="coiled-coil region" evidence="5">
    <location>
        <begin position="109"/>
        <end position="193"/>
    </location>
</feature>
<evidence type="ECO:0000313" key="8">
    <source>
        <dbReference type="Proteomes" id="UP000093514"/>
    </source>
</evidence>
<dbReference type="RefSeq" id="WP_068719571.1">
    <property type="nucleotide sequence ID" value="NZ_LWDV01000010.1"/>
</dbReference>
<proteinExistence type="inferred from homology"/>
<dbReference type="Pfam" id="PF01451">
    <property type="entry name" value="LMWPc"/>
    <property type="match status" value="1"/>
</dbReference>
<protein>
    <submittedName>
        <fullName evidence="7">Protein tyrosine phosphatase</fullName>
    </submittedName>
</protein>
<evidence type="ECO:0000256" key="4">
    <source>
        <dbReference type="PIRSR" id="PIRSR617867-1"/>
    </source>
</evidence>
<keyword evidence="3" id="KW-0904">Protein phosphatase</keyword>
<feature type="active site" description="Nucleophile" evidence="4">
    <location>
        <position position="9"/>
    </location>
</feature>
<reference evidence="7 8" key="2">
    <citation type="submission" date="2016-08" db="EMBL/GenBank/DDBJ databases">
        <title>Orenia metallireducens sp. nov. strain Z6, a Novel Metal-reducing Firmicute from the Deep Subsurface.</title>
        <authorList>
            <person name="Maxim B.I."/>
            <person name="Kenneth K."/>
            <person name="Flynn T.M."/>
            <person name="Oloughlin E.J."/>
            <person name="Locke R.A."/>
            <person name="Weber J.R."/>
            <person name="Egan S.M."/>
            <person name="Mackie R.I."/>
            <person name="Cann I.K."/>
        </authorList>
    </citation>
    <scope>NUCLEOTIDE SEQUENCE [LARGE SCALE GENOMIC DNA]</scope>
    <source>
        <strain evidence="7 8">Z6</strain>
    </source>
</reference>
<dbReference type="InterPro" id="IPR017867">
    <property type="entry name" value="Tyr_phospatase_low_mol_wt"/>
</dbReference>
<keyword evidence="8" id="KW-1185">Reference proteome</keyword>
<sequence length="229" mass="26622">MKKTILLVCTGNTCRSSMAEALLRDLLTRYGKDNYKIKSAGISAFEGGGAAHQAIKVMKEEGIDLTNHQTTLLSKELVEEADLILTMTQRHKLIILDDYPDFREKVYTLKEYAARVEDIEDETKQIEELHQIIDKKREEFILEYQEEIEELEDRREELLNELEGIERRIVELEDDLNQRVLAEKRELARLRDKIGNLDISDPFGQPISIYRDCAQEIKAELQKIVENLD</sequence>
<feature type="active site" evidence="4">
    <location>
        <position position="15"/>
    </location>
</feature>
<dbReference type="PANTHER" id="PTHR11717:SF31">
    <property type="entry name" value="LOW MOLECULAR WEIGHT PROTEIN-TYROSINE-PHOSPHATASE ETP-RELATED"/>
    <property type="match status" value="1"/>
</dbReference>
<dbReference type="PANTHER" id="PTHR11717">
    <property type="entry name" value="LOW MOLECULAR WEIGHT PROTEIN TYROSINE PHOSPHATASE"/>
    <property type="match status" value="1"/>
</dbReference>
<comment type="caution">
    <text evidence="7">The sequence shown here is derived from an EMBL/GenBank/DDBJ whole genome shotgun (WGS) entry which is preliminary data.</text>
</comment>
<dbReference type="AlphaFoldDB" id="A0A1C0A6C0"/>
<evidence type="ECO:0000259" key="6">
    <source>
        <dbReference type="SMART" id="SM00226"/>
    </source>
</evidence>